<proteinExistence type="predicted"/>
<keyword evidence="1" id="KW-0812">Transmembrane</keyword>
<comment type="caution">
    <text evidence="2">The sequence shown here is derived from an EMBL/GenBank/DDBJ whole genome shotgun (WGS) entry which is preliminary data.</text>
</comment>
<evidence type="ECO:0000256" key="1">
    <source>
        <dbReference type="SAM" id="Phobius"/>
    </source>
</evidence>
<dbReference type="AlphaFoldDB" id="A0AAV5B1P4"/>
<keyword evidence="3" id="KW-1185">Reference proteome</keyword>
<sequence length="114" mass="12504">MNVFTCIFSGAVALVGIFVFDSIDVVISGAVISIILRSLWSENYLEKRLEAPSLHGVEAGELLLTCIFITSAVLLPGYLAFIVYLSAYAVYLFLFKERLIRVVGKLLNVISGDI</sequence>
<organism evidence="2 3">
    <name type="scientific">Granulimonas faecalis</name>
    <dbReference type="NCBI Taxonomy" id="2894155"/>
    <lineage>
        <taxon>Bacteria</taxon>
        <taxon>Bacillati</taxon>
        <taxon>Actinomycetota</taxon>
        <taxon>Coriobacteriia</taxon>
        <taxon>Coriobacteriales</taxon>
        <taxon>Kribbibacteriaceae</taxon>
        <taxon>Granulimonas</taxon>
    </lineage>
</organism>
<gene>
    <name evidence="2" type="ORF">ATOP_07220</name>
</gene>
<dbReference type="EMBL" id="BQKC01000001">
    <property type="protein sequence ID" value="GJM55067.1"/>
    <property type="molecule type" value="Genomic_DNA"/>
</dbReference>
<feature type="transmembrane region" description="Helical" evidence="1">
    <location>
        <begin position="62"/>
        <end position="95"/>
    </location>
</feature>
<name>A0AAV5B1P4_9ACTN</name>
<feature type="transmembrane region" description="Helical" evidence="1">
    <location>
        <begin position="12"/>
        <end position="36"/>
    </location>
</feature>
<protein>
    <submittedName>
        <fullName evidence="2">Uncharacterized protein</fullName>
    </submittedName>
</protein>
<dbReference type="Proteomes" id="UP001055025">
    <property type="component" value="Unassembled WGS sequence"/>
</dbReference>
<reference evidence="2" key="1">
    <citation type="journal article" date="2022" name="Int. J. Syst. Evol. Microbiol.">
        <title>Granulimonas faecalis gen. nov., sp. nov., and Leptogranulimonas caecicola gen. nov., sp. nov., novel lactate-producing Atopobiaceae bacteria isolated from mouse intestines, and an emended description of the family Atopobiaceae.</title>
        <authorList>
            <person name="Morinaga K."/>
            <person name="Kusada H."/>
            <person name="Sakamoto S."/>
            <person name="Murakami T."/>
            <person name="Toyoda A."/>
            <person name="Mori H."/>
            <person name="Meng X.Y."/>
            <person name="Takashino M."/>
            <person name="Murotomi K."/>
            <person name="Tamaki H."/>
        </authorList>
    </citation>
    <scope>NUCLEOTIDE SEQUENCE</scope>
    <source>
        <strain evidence="2">OPF53</strain>
    </source>
</reference>
<keyword evidence="1" id="KW-1133">Transmembrane helix</keyword>
<evidence type="ECO:0000313" key="3">
    <source>
        <dbReference type="Proteomes" id="UP001055025"/>
    </source>
</evidence>
<keyword evidence="1" id="KW-0472">Membrane</keyword>
<accession>A0AAV5B1P4</accession>
<evidence type="ECO:0000313" key="2">
    <source>
        <dbReference type="EMBL" id="GJM55067.1"/>
    </source>
</evidence>